<evidence type="ECO:0000256" key="3">
    <source>
        <dbReference type="ARBA" id="ARBA00018123"/>
    </source>
</evidence>
<feature type="binding site" evidence="10">
    <location>
        <position position="146"/>
    </location>
    <ligand>
        <name>Mn(2+)</name>
        <dbReference type="ChEBI" id="CHEBI:29035"/>
        <label>1</label>
    </ligand>
</feature>
<dbReference type="GO" id="GO:0004053">
    <property type="term" value="F:arginase activity"/>
    <property type="evidence" value="ECO:0007669"/>
    <property type="project" value="UniProtKB-EC"/>
</dbReference>
<sequence length="334" mass="36980">MWSLNAFKNFSSKLHQIRCLNTQKIGIIGVPFDKGASKRGADKGPKALRESGLIDEIKQISSNIDVKDYGDVHYELMSSNGRKIHNLNELNHVAACNRALAERIEEILNDERMPITLGGCHSIAIGSISGVVRKTAPDNMCVLWIDAHLDLNTNTTSPTGNMHGMPASLIVKELRSNWPFVPELEWCKAELSLKNFCWIGLRSIDYYERLSMEKYGIKYFDMRDIDKMGIDKVTNAAIKHINPNGDKKLHVSFDIDALDPLFANATGTPVGGGLTLREGIFLMEEVYKSGTLRSMDLVEVNPQLGDARDVTNTINSAKAILYAALGNNRSGNTS</sequence>
<dbReference type="PIRSF" id="PIRSF036979">
    <property type="entry name" value="Arginase"/>
    <property type="match status" value="1"/>
</dbReference>
<name>A0A9J6CDF9_POLVA</name>
<dbReference type="CDD" id="cd09989">
    <property type="entry name" value="Arginase"/>
    <property type="match status" value="1"/>
</dbReference>
<evidence type="ECO:0000256" key="8">
    <source>
        <dbReference type="ARBA" id="ARBA00023211"/>
    </source>
</evidence>
<evidence type="ECO:0000313" key="14">
    <source>
        <dbReference type="Proteomes" id="UP001107558"/>
    </source>
</evidence>
<comment type="caution">
    <text evidence="13">The sequence shown here is derived from an EMBL/GenBank/DDBJ whole genome shotgun (WGS) entry which is preliminary data.</text>
</comment>
<dbReference type="PANTHER" id="PTHR43782:SF3">
    <property type="entry name" value="ARGINASE"/>
    <property type="match status" value="1"/>
</dbReference>
<protein>
    <recommendedName>
        <fullName evidence="3 12">Arginase</fullName>
        <ecNumber evidence="2 12">3.5.3.1</ecNumber>
    </recommendedName>
</protein>
<dbReference type="Proteomes" id="UP001107558">
    <property type="component" value="Chromosome 1"/>
</dbReference>
<dbReference type="GO" id="GO:0030145">
    <property type="term" value="F:manganese ion binding"/>
    <property type="evidence" value="ECO:0007669"/>
    <property type="project" value="TreeGrafter"/>
</dbReference>
<keyword evidence="6 10" id="KW-0479">Metal-binding</keyword>
<keyword evidence="8 10" id="KW-0464">Manganese</keyword>
<comment type="catalytic activity">
    <reaction evidence="9 12">
        <text>L-arginine + H2O = urea + L-ornithine</text>
        <dbReference type="Rhea" id="RHEA:20569"/>
        <dbReference type="ChEBI" id="CHEBI:15377"/>
        <dbReference type="ChEBI" id="CHEBI:16199"/>
        <dbReference type="ChEBI" id="CHEBI:32682"/>
        <dbReference type="ChEBI" id="CHEBI:46911"/>
        <dbReference type="EC" id="3.5.3.1"/>
    </reaction>
</comment>
<feature type="binding site" evidence="10">
    <location>
        <position position="256"/>
    </location>
    <ligand>
        <name>Mn(2+)</name>
        <dbReference type="ChEBI" id="CHEBI:29035"/>
        <label>1</label>
    </ligand>
</feature>
<keyword evidence="5 12" id="KW-0056">Arginine metabolism</keyword>
<dbReference type="GO" id="GO:0000050">
    <property type="term" value="P:urea cycle"/>
    <property type="evidence" value="ECO:0007669"/>
    <property type="project" value="UniProtKB-KW"/>
</dbReference>
<dbReference type="InterPro" id="IPR023696">
    <property type="entry name" value="Ureohydrolase_dom_sf"/>
</dbReference>
<accession>A0A9J6CDF9</accession>
<evidence type="ECO:0000256" key="2">
    <source>
        <dbReference type="ARBA" id="ARBA00012168"/>
    </source>
</evidence>
<evidence type="ECO:0000256" key="12">
    <source>
        <dbReference type="RuleBase" id="RU361159"/>
    </source>
</evidence>
<reference evidence="13" key="1">
    <citation type="submission" date="2021-03" db="EMBL/GenBank/DDBJ databases">
        <title>Chromosome level genome of the anhydrobiotic midge Polypedilum vanderplanki.</title>
        <authorList>
            <person name="Yoshida Y."/>
            <person name="Kikawada T."/>
            <person name="Gusev O."/>
        </authorList>
    </citation>
    <scope>NUCLEOTIDE SEQUENCE</scope>
    <source>
        <strain evidence="13">NIAS01</strain>
        <tissue evidence="13">Whole body or cell culture</tissue>
    </source>
</reference>
<comment type="pathway">
    <text evidence="1 12">Nitrogen metabolism; urea cycle; L-ornithine and urea from L-arginine: step 1/1.</text>
</comment>
<feature type="binding site" evidence="10">
    <location>
        <position position="150"/>
    </location>
    <ligand>
        <name>Mn(2+)</name>
        <dbReference type="ChEBI" id="CHEBI:29035"/>
        <label>1</label>
    </ligand>
</feature>
<feature type="binding site" evidence="10">
    <location>
        <position position="148"/>
    </location>
    <ligand>
        <name>Mn(2+)</name>
        <dbReference type="ChEBI" id="CHEBI:29035"/>
        <label>1</label>
    </ligand>
</feature>
<dbReference type="OrthoDB" id="9992747at2759"/>
<dbReference type="EMBL" id="JADBJN010000001">
    <property type="protein sequence ID" value="KAG5679803.1"/>
    <property type="molecule type" value="Genomic_DNA"/>
</dbReference>
<dbReference type="Gene3D" id="3.40.800.10">
    <property type="entry name" value="Ureohydrolase domain"/>
    <property type="match status" value="1"/>
</dbReference>
<feature type="binding site" evidence="10">
    <location>
        <position position="121"/>
    </location>
    <ligand>
        <name>Mn(2+)</name>
        <dbReference type="ChEBI" id="CHEBI:29035"/>
        <label>1</label>
    </ligand>
</feature>
<keyword evidence="14" id="KW-1185">Reference proteome</keyword>
<proteinExistence type="inferred from homology"/>
<dbReference type="FunFam" id="3.40.800.10:FF:000012">
    <property type="entry name" value="Arginase"/>
    <property type="match status" value="1"/>
</dbReference>
<evidence type="ECO:0000256" key="10">
    <source>
        <dbReference type="PIRSR" id="PIRSR036979-1"/>
    </source>
</evidence>
<dbReference type="InterPro" id="IPR006035">
    <property type="entry name" value="Ureohydrolase"/>
</dbReference>
<dbReference type="GO" id="GO:0005634">
    <property type="term" value="C:nucleus"/>
    <property type="evidence" value="ECO:0007669"/>
    <property type="project" value="TreeGrafter"/>
</dbReference>
<dbReference type="AlphaFoldDB" id="A0A9J6CDF9"/>
<dbReference type="InterPro" id="IPR014033">
    <property type="entry name" value="Arginase"/>
</dbReference>
<dbReference type="PANTHER" id="PTHR43782">
    <property type="entry name" value="ARGINASE"/>
    <property type="match status" value="1"/>
</dbReference>
<comment type="similarity">
    <text evidence="11 12">Belongs to the arginase family.</text>
</comment>
<dbReference type="EC" id="3.5.3.1" evidence="2 12"/>
<dbReference type="GO" id="GO:0005829">
    <property type="term" value="C:cytosol"/>
    <property type="evidence" value="ECO:0007669"/>
    <property type="project" value="TreeGrafter"/>
</dbReference>
<evidence type="ECO:0000313" key="13">
    <source>
        <dbReference type="EMBL" id="KAG5679803.1"/>
    </source>
</evidence>
<gene>
    <name evidence="13" type="ORF">PVAND_009341</name>
</gene>
<dbReference type="PROSITE" id="PS51409">
    <property type="entry name" value="ARGINASE_2"/>
    <property type="match status" value="1"/>
</dbReference>
<keyword evidence="7 12" id="KW-0378">Hydrolase</keyword>
<evidence type="ECO:0000256" key="1">
    <source>
        <dbReference type="ARBA" id="ARBA00005098"/>
    </source>
</evidence>
<evidence type="ECO:0000256" key="7">
    <source>
        <dbReference type="ARBA" id="ARBA00022801"/>
    </source>
</evidence>
<evidence type="ECO:0000256" key="4">
    <source>
        <dbReference type="ARBA" id="ARBA00022436"/>
    </source>
</evidence>
<dbReference type="NCBIfam" id="TIGR01229">
    <property type="entry name" value="rocF_arginase"/>
    <property type="match status" value="1"/>
</dbReference>
<dbReference type="Pfam" id="PF00491">
    <property type="entry name" value="Arginase"/>
    <property type="match status" value="1"/>
</dbReference>
<evidence type="ECO:0000256" key="11">
    <source>
        <dbReference type="PROSITE-ProRule" id="PRU00742"/>
    </source>
</evidence>
<comment type="cofactor">
    <cofactor evidence="10 12">
        <name>Mn(2+)</name>
        <dbReference type="ChEBI" id="CHEBI:29035"/>
    </cofactor>
    <text evidence="10 12">Binds 2 manganese ions per subunit.</text>
</comment>
<dbReference type="PRINTS" id="PR00116">
    <property type="entry name" value="ARGINASE"/>
</dbReference>
<feature type="binding site" evidence="10">
    <location>
        <position position="254"/>
    </location>
    <ligand>
        <name>Mn(2+)</name>
        <dbReference type="ChEBI" id="CHEBI:29035"/>
        <label>1</label>
    </ligand>
</feature>
<evidence type="ECO:0000256" key="9">
    <source>
        <dbReference type="ARBA" id="ARBA00047391"/>
    </source>
</evidence>
<keyword evidence="4 12" id="KW-0835">Urea cycle</keyword>
<evidence type="ECO:0000256" key="5">
    <source>
        <dbReference type="ARBA" id="ARBA00022503"/>
    </source>
</evidence>
<dbReference type="SUPFAM" id="SSF52768">
    <property type="entry name" value="Arginase/deacetylase"/>
    <property type="match status" value="1"/>
</dbReference>
<dbReference type="GO" id="GO:0006525">
    <property type="term" value="P:arginine metabolic process"/>
    <property type="evidence" value="ECO:0007669"/>
    <property type="project" value="UniProtKB-KW"/>
</dbReference>
<organism evidence="13 14">
    <name type="scientific">Polypedilum vanderplanki</name>
    <name type="common">Sleeping chironomid midge</name>
    <dbReference type="NCBI Taxonomy" id="319348"/>
    <lineage>
        <taxon>Eukaryota</taxon>
        <taxon>Metazoa</taxon>
        <taxon>Ecdysozoa</taxon>
        <taxon>Arthropoda</taxon>
        <taxon>Hexapoda</taxon>
        <taxon>Insecta</taxon>
        <taxon>Pterygota</taxon>
        <taxon>Neoptera</taxon>
        <taxon>Endopterygota</taxon>
        <taxon>Diptera</taxon>
        <taxon>Nematocera</taxon>
        <taxon>Chironomoidea</taxon>
        <taxon>Chironomidae</taxon>
        <taxon>Chironominae</taxon>
        <taxon>Polypedilum</taxon>
        <taxon>Polypedilum</taxon>
    </lineage>
</organism>
<evidence type="ECO:0000256" key="6">
    <source>
        <dbReference type="ARBA" id="ARBA00022723"/>
    </source>
</evidence>